<feature type="transmembrane region" description="Helical" evidence="5">
    <location>
        <begin position="436"/>
        <end position="452"/>
    </location>
</feature>
<dbReference type="Pfam" id="PF00002">
    <property type="entry name" value="7tm_2"/>
    <property type="match status" value="1"/>
</dbReference>
<name>A0A9W2YJ59_BIOGL</name>
<dbReference type="InterPro" id="IPR000832">
    <property type="entry name" value="GPCR_2_secretin-like"/>
</dbReference>
<evidence type="ECO:0000256" key="4">
    <source>
        <dbReference type="ARBA" id="ARBA00023136"/>
    </source>
</evidence>
<proteinExistence type="predicted"/>
<evidence type="ECO:0000259" key="6">
    <source>
        <dbReference type="PROSITE" id="PS50261"/>
    </source>
</evidence>
<dbReference type="GO" id="GO:0007166">
    <property type="term" value="P:cell surface receptor signaling pathway"/>
    <property type="evidence" value="ECO:0007669"/>
    <property type="project" value="InterPro"/>
</dbReference>
<dbReference type="GeneID" id="106064403"/>
<dbReference type="RefSeq" id="XP_055862764.1">
    <property type="nucleotide sequence ID" value="XM_056006789.1"/>
</dbReference>
<feature type="transmembrane region" description="Helical" evidence="5">
    <location>
        <begin position="512"/>
        <end position="533"/>
    </location>
</feature>
<dbReference type="AlphaFoldDB" id="A0A9W2YJ59"/>
<protein>
    <submittedName>
        <fullName evidence="8">Uncharacterized protein LOC106064403</fullName>
    </submittedName>
</protein>
<dbReference type="Proteomes" id="UP001165740">
    <property type="component" value="Chromosome 12"/>
</dbReference>
<dbReference type="InterPro" id="IPR017981">
    <property type="entry name" value="GPCR_2-like_7TM"/>
</dbReference>
<feature type="transmembrane region" description="Helical" evidence="5">
    <location>
        <begin position="472"/>
        <end position="491"/>
    </location>
</feature>
<sequence length="676" mass="76320">MRVTTLKEPKLSMKLISSRKTRLQRQYGSSGECDRDDPRKLKDPQIVQACHELAGDKYQIYTYYGGKYYKNIFCYICGTMSYPFIVPPENCEGDFIDDDLGLYRMLVNLQDSLQERESNNDLNVCNNTMWQAPNGDCLQLRCSPGKTLKNGTCVTIFSEIRGLVYRVRALLFPQMSNSDINDLTAEDIIDIAIKQTKHNLRDIADMYTYLFGVSPVVNLSVSDHQVPVLWADIDILASMHYTRDEFEQIALDIIFKNSLDTGGNKFDFYNIIHEDLFLHCSSDETLKFPTFVFLSKDIPPNSWSIGIENVITLSWTLTCPYITFQHSNFTIEWNELNDVGRINVTVDVSGTKLSIFNMSDINSMEVTGNNELHVCTEVLEKYVDRLRRFKMTRPIVIAMNVLTYVCLCASELCLLFTLVTYLGFPELRTVPGINNMFLSLSLLLAQLALLLGDNIPVPSTLCTSVGLITHFLWLWHFSWSFLSSLHMFQVFTAKIPVPSLKGRNTLTGVVKLTTLSVLVPIAVVVAVIISSYMTSHTIGYGRQACYLNTAYLVGLSVVAPICLVSVCSLTFLGLTVASIHKVNQFLSVQSLGMDQYKNCLLYVKLSSVTGVYWVVTIVAELINSDVLWIISILLNGLQGVAIFVSYMCNKRVYRLYLSKFLSQQTSSLQKTTMTSE</sequence>
<keyword evidence="7" id="KW-1185">Reference proteome</keyword>
<dbReference type="GO" id="GO:0004930">
    <property type="term" value="F:G protein-coupled receptor activity"/>
    <property type="evidence" value="ECO:0007669"/>
    <property type="project" value="InterPro"/>
</dbReference>
<organism evidence="7 8">
    <name type="scientific">Biomphalaria glabrata</name>
    <name type="common">Bloodfluke planorb</name>
    <name type="synonym">Freshwater snail</name>
    <dbReference type="NCBI Taxonomy" id="6526"/>
    <lineage>
        <taxon>Eukaryota</taxon>
        <taxon>Metazoa</taxon>
        <taxon>Spiralia</taxon>
        <taxon>Lophotrochozoa</taxon>
        <taxon>Mollusca</taxon>
        <taxon>Gastropoda</taxon>
        <taxon>Heterobranchia</taxon>
        <taxon>Euthyneura</taxon>
        <taxon>Panpulmonata</taxon>
        <taxon>Hygrophila</taxon>
        <taxon>Lymnaeoidea</taxon>
        <taxon>Planorbidae</taxon>
        <taxon>Biomphalaria</taxon>
    </lineage>
</organism>
<dbReference type="Gene3D" id="1.20.1070.10">
    <property type="entry name" value="Rhodopsin 7-helix transmembrane proteins"/>
    <property type="match status" value="1"/>
</dbReference>
<keyword evidence="4 5" id="KW-0472">Membrane</keyword>
<feature type="transmembrane region" description="Helical" evidence="5">
    <location>
        <begin position="600"/>
        <end position="622"/>
    </location>
</feature>
<evidence type="ECO:0000256" key="2">
    <source>
        <dbReference type="ARBA" id="ARBA00022692"/>
    </source>
</evidence>
<keyword evidence="3 5" id="KW-1133">Transmembrane helix</keyword>
<dbReference type="GO" id="GO:0016020">
    <property type="term" value="C:membrane"/>
    <property type="evidence" value="ECO:0007669"/>
    <property type="project" value="UniProtKB-SubCell"/>
</dbReference>
<evidence type="ECO:0000256" key="1">
    <source>
        <dbReference type="ARBA" id="ARBA00004141"/>
    </source>
</evidence>
<dbReference type="PANTHER" id="PTHR45902:SF1">
    <property type="entry name" value="LATROPHILIN RECEPTOR-LIKE PROTEIN A"/>
    <property type="match status" value="1"/>
</dbReference>
<feature type="transmembrane region" description="Helical" evidence="5">
    <location>
        <begin position="401"/>
        <end position="424"/>
    </location>
</feature>
<gene>
    <name evidence="8" type="primary">LOC106064403</name>
</gene>
<evidence type="ECO:0000313" key="8">
    <source>
        <dbReference type="RefSeq" id="XP_055862764.1"/>
    </source>
</evidence>
<keyword evidence="2 5" id="KW-0812">Transmembrane</keyword>
<dbReference type="PANTHER" id="PTHR45902">
    <property type="entry name" value="LATROPHILIN RECEPTOR-LIKE PROTEIN A"/>
    <property type="match status" value="1"/>
</dbReference>
<dbReference type="OrthoDB" id="10051649at2759"/>
<dbReference type="InterPro" id="IPR053231">
    <property type="entry name" value="GPCR_LN-TM7"/>
</dbReference>
<dbReference type="PROSITE" id="PS50261">
    <property type="entry name" value="G_PROTEIN_RECEP_F2_4"/>
    <property type="match status" value="1"/>
</dbReference>
<accession>A0A9W2YJ59</accession>
<feature type="transmembrane region" description="Helical" evidence="5">
    <location>
        <begin position="553"/>
        <end position="579"/>
    </location>
</feature>
<evidence type="ECO:0000256" key="5">
    <source>
        <dbReference type="SAM" id="Phobius"/>
    </source>
</evidence>
<comment type="subcellular location">
    <subcellularLocation>
        <location evidence="1">Membrane</location>
        <topology evidence="1">Multi-pass membrane protein</topology>
    </subcellularLocation>
</comment>
<feature type="domain" description="G-protein coupled receptors family 2 profile 2" evidence="6">
    <location>
        <begin position="399"/>
        <end position="650"/>
    </location>
</feature>
<reference evidence="8" key="1">
    <citation type="submission" date="2025-08" db="UniProtKB">
        <authorList>
            <consortium name="RefSeq"/>
        </authorList>
    </citation>
    <scope>IDENTIFICATION</scope>
</reference>
<evidence type="ECO:0000256" key="3">
    <source>
        <dbReference type="ARBA" id="ARBA00022989"/>
    </source>
</evidence>
<feature type="transmembrane region" description="Helical" evidence="5">
    <location>
        <begin position="628"/>
        <end position="648"/>
    </location>
</feature>
<evidence type="ECO:0000313" key="7">
    <source>
        <dbReference type="Proteomes" id="UP001165740"/>
    </source>
</evidence>
<dbReference type="OMA" id="CKENEWH"/>